<evidence type="ECO:0000256" key="1">
    <source>
        <dbReference type="SAM" id="Phobius"/>
    </source>
</evidence>
<keyword evidence="3" id="KW-1185">Reference proteome</keyword>
<dbReference type="Proteomes" id="UP000736335">
    <property type="component" value="Unassembled WGS sequence"/>
</dbReference>
<comment type="caution">
    <text evidence="2">The sequence shown here is derived from an EMBL/GenBank/DDBJ whole genome shotgun (WGS) entry which is preliminary data.</text>
</comment>
<keyword evidence="1" id="KW-0812">Transmembrane</keyword>
<keyword evidence="1" id="KW-0472">Membrane</keyword>
<organism evidence="2 3">
    <name type="scientific">Thelephora terrestris</name>
    <dbReference type="NCBI Taxonomy" id="56493"/>
    <lineage>
        <taxon>Eukaryota</taxon>
        <taxon>Fungi</taxon>
        <taxon>Dikarya</taxon>
        <taxon>Basidiomycota</taxon>
        <taxon>Agaricomycotina</taxon>
        <taxon>Agaricomycetes</taxon>
        <taxon>Thelephorales</taxon>
        <taxon>Thelephoraceae</taxon>
        <taxon>Thelephora</taxon>
    </lineage>
</organism>
<proteinExistence type="predicted"/>
<evidence type="ECO:0000313" key="3">
    <source>
        <dbReference type="Proteomes" id="UP000736335"/>
    </source>
</evidence>
<protein>
    <submittedName>
        <fullName evidence="2">Uncharacterized protein</fullName>
    </submittedName>
</protein>
<dbReference type="AlphaFoldDB" id="A0A9P6H4W6"/>
<sequence>MSSLVSRHTIRQLEYILPGALITYYYGTISEFLRILSHENLTHGSWLAGNSAFLSLTLALLTVSLFVYILLLPLIKGEQPNYRSWRESGPLSTVIPILTASIVLGWSLSVFTLGHWTTLGYARGVIATTGLYALAFGILGLLPVPKVRNAHD</sequence>
<evidence type="ECO:0000313" key="2">
    <source>
        <dbReference type="EMBL" id="KAF9778994.1"/>
    </source>
</evidence>
<reference evidence="2" key="2">
    <citation type="submission" date="2020-11" db="EMBL/GenBank/DDBJ databases">
        <authorList>
            <consortium name="DOE Joint Genome Institute"/>
            <person name="Kuo A."/>
            <person name="Miyauchi S."/>
            <person name="Kiss E."/>
            <person name="Drula E."/>
            <person name="Kohler A."/>
            <person name="Sanchez-Garcia M."/>
            <person name="Andreopoulos B."/>
            <person name="Barry K.W."/>
            <person name="Bonito G."/>
            <person name="Buee M."/>
            <person name="Carver A."/>
            <person name="Chen C."/>
            <person name="Cichocki N."/>
            <person name="Clum A."/>
            <person name="Culley D."/>
            <person name="Crous P.W."/>
            <person name="Fauchery L."/>
            <person name="Girlanda M."/>
            <person name="Hayes R."/>
            <person name="Keri Z."/>
            <person name="Labutti K."/>
            <person name="Lipzen A."/>
            <person name="Lombard V."/>
            <person name="Magnuson J."/>
            <person name="Maillard F."/>
            <person name="Morin E."/>
            <person name="Murat C."/>
            <person name="Nolan M."/>
            <person name="Ohm R."/>
            <person name="Pangilinan J."/>
            <person name="Pereira M."/>
            <person name="Perotto S."/>
            <person name="Peter M."/>
            <person name="Riley R."/>
            <person name="Sitrit Y."/>
            <person name="Stielow B."/>
            <person name="Szollosi G."/>
            <person name="Zifcakova L."/>
            <person name="Stursova M."/>
            <person name="Spatafora J.W."/>
            <person name="Tedersoo L."/>
            <person name="Vaario L.-M."/>
            <person name="Yamada A."/>
            <person name="Yan M."/>
            <person name="Wang P."/>
            <person name="Xu J."/>
            <person name="Bruns T."/>
            <person name="Baldrian P."/>
            <person name="Vilgalys R."/>
            <person name="Henrissat B."/>
            <person name="Grigoriev I.V."/>
            <person name="Hibbett D."/>
            <person name="Nagy L.G."/>
            <person name="Martin F.M."/>
        </authorList>
    </citation>
    <scope>NUCLEOTIDE SEQUENCE</scope>
    <source>
        <strain evidence="2">UH-Tt-Lm1</strain>
    </source>
</reference>
<dbReference type="OrthoDB" id="3187264at2759"/>
<feature type="transmembrane region" description="Helical" evidence="1">
    <location>
        <begin position="53"/>
        <end position="74"/>
    </location>
</feature>
<feature type="transmembrane region" description="Helical" evidence="1">
    <location>
        <begin position="94"/>
        <end position="114"/>
    </location>
</feature>
<reference evidence="2" key="1">
    <citation type="journal article" date="2020" name="Nat. Commun.">
        <title>Large-scale genome sequencing of mycorrhizal fungi provides insights into the early evolution of symbiotic traits.</title>
        <authorList>
            <person name="Miyauchi S."/>
            <person name="Kiss E."/>
            <person name="Kuo A."/>
            <person name="Drula E."/>
            <person name="Kohler A."/>
            <person name="Sanchez-Garcia M."/>
            <person name="Morin E."/>
            <person name="Andreopoulos B."/>
            <person name="Barry K.W."/>
            <person name="Bonito G."/>
            <person name="Buee M."/>
            <person name="Carver A."/>
            <person name="Chen C."/>
            <person name="Cichocki N."/>
            <person name="Clum A."/>
            <person name="Culley D."/>
            <person name="Crous P.W."/>
            <person name="Fauchery L."/>
            <person name="Girlanda M."/>
            <person name="Hayes R.D."/>
            <person name="Keri Z."/>
            <person name="LaButti K."/>
            <person name="Lipzen A."/>
            <person name="Lombard V."/>
            <person name="Magnuson J."/>
            <person name="Maillard F."/>
            <person name="Murat C."/>
            <person name="Nolan M."/>
            <person name="Ohm R.A."/>
            <person name="Pangilinan J."/>
            <person name="Pereira M.F."/>
            <person name="Perotto S."/>
            <person name="Peter M."/>
            <person name="Pfister S."/>
            <person name="Riley R."/>
            <person name="Sitrit Y."/>
            <person name="Stielow J.B."/>
            <person name="Szollosi G."/>
            <person name="Zifcakova L."/>
            <person name="Stursova M."/>
            <person name="Spatafora J.W."/>
            <person name="Tedersoo L."/>
            <person name="Vaario L.M."/>
            <person name="Yamada A."/>
            <person name="Yan M."/>
            <person name="Wang P."/>
            <person name="Xu J."/>
            <person name="Bruns T."/>
            <person name="Baldrian P."/>
            <person name="Vilgalys R."/>
            <person name="Dunand C."/>
            <person name="Henrissat B."/>
            <person name="Grigoriev I.V."/>
            <person name="Hibbett D."/>
            <person name="Nagy L.G."/>
            <person name="Martin F.M."/>
        </authorList>
    </citation>
    <scope>NUCLEOTIDE SEQUENCE</scope>
    <source>
        <strain evidence="2">UH-Tt-Lm1</strain>
    </source>
</reference>
<dbReference type="EMBL" id="WIUZ02000021">
    <property type="protein sequence ID" value="KAF9778994.1"/>
    <property type="molecule type" value="Genomic_DNA"/>
</dbReference>
<name>A0A9P6H4W6_9AGAM</name>
<feature type="transmembrane region" description="Helical" evidence="1">
    <location>
        <begin position="12"/>
        <end position="33"/>
    </location>
</feature>
<gene>
    <name evidence="2" type="ORF">BJ322DRAFT_1090847</name>
</gene>
<feature type="transmembrane region" description="Helical" evidence="1">
    <location>
        <begin position="120"/>
        <end position="142"/>
    </location>
</feature>
<keyword evidence="1" id="KW-1133">Transmembrane helix</keyword>
<accession>A0A9P6H4W6</accession>